<sequence>MSNSTPTVTVIIHMSIATKRGDDGTTALLFNKRVPKTHPRVMTYGRIDELTSAIGLCRAHSDQPATKELLLSVQKQLINYMGELATDDADQARYLEKYGDQAISKAMIDHLTDLVTEKEKDIQFKGWSFPGDTLADAFFDSARTTCRRAERGVVALKESGATVRLELVQYLNRLADLLWLLGREHTDS</sequence>
<dbReference type="PANTHER" id="PTHR12213">
    <property type="entry name" value="CORRINOID ADENOSYLTRANSFERASE"/>
    <property type="match status" value="1"/>
</dbReference>
<reference evidence="6 7" key="1">
    <citation type="submission" date="2023-04" db="EMBL/GenBank/DDBJ databases">
        <title>A novel bacteria isolated from coastal sediment.</title>
        <authorList>
            <person name="Liu X.-J."/>
            <person name="Du Z.-J."/>
        </authorList>
    </citation>
    <scope>NUCLEOTIDE SEQUENCE [LARGE SCALE GENOMIC DNA]</scope>
    <source>
        <strain evidence="6 7">SDUM461004</strain>
    </source>
</reference>
<keyword evidence="7" id="KW-1185">Reference proteome</keyword>
<organism evidence="6 7">
    <name type="scientific">Thalassobacterium sedimentorum</name>
    <dbReference type="NCBI Taxonomy" id="3041258"/>
    <lineage>
        <taxon>Bacteria</taxon>
        <taxon>Pseudomonadati</taxon>
        <taxon>Verrucomicrobiota</taxon>
        <taxon>Opitutia</taxon>
        <taxon>Puniceicoccales</taxon>
        <taxon>Coraliomargaritaceae</taxon>
        <taxon>Thalassobacterium</taxon>
    </lineage>
</organism>
<evidence type="ECO:0000256" key="1">
    <source>
        <dbReference type="ARBA" id="ARBA00022679"/>
    </source>
</evidence>
<keyword evidence="2 4" id="KW-0547">Nucleotide-binding</keyword>
<evidence type="ECO:0000256" key="2">
    <source>
        <dbReference type="ARBA" id="ARBA00022741"/>
    </source>
</evidence>
<evidence type="ECO:0000256" key="3">
    <source>
        <dbReference type="ARBA" id="ARBA00022840"/>
    </source>
</evidence>
<keyword evidence="4" id="KW-0169">Cobalamin biosynthesis</keyword>
<comment type="catalytic activity">
    <reaction evidence="4">
        <text>2 cob(II)yrinate a,c diamide + reduced [electron-transfer flavoprotein] + 2 ATP = 2 adenosylcob(III)yrinate a,c-diamide + 2 triphosphate + oxidized [electron-transfer flavoprotein] + 3 H(+)</text>
        <dbReference type="Rhea" id="RHEA:11528"/>
        <dbReference type="Rhea" id="RHEA-COMP:10685"/>
        <dbReference type="Rhea" id="RHEA-COMP:10686"/>
        <dbReference type="ChEBI" id="CHEBI:15378"/>
        <dbReference type="ChEBI" id="CHEBI:18036"/>
        <dbReference type="ChEBI" id="CHEBI:30616"/>
        <dbReference type="ChEBI" id="CHEBI:57692"/>
        <dbReference type="ChEBI" id="CHEBI:58307"/>
        <dbReference type="ChEBI" id="CHEBI:58503"/>
        <dbReference type="ChEBI" id="CHEBI:58537"/>
        <dbReference type="EC" id="2.5.1.17"/>
    </reaction>
</comment>
<name>A0ABU1AKE0_9BACT</name>
<comment type="similarity">
    <text evidence="4">Belongs to the Cob(I)alamin adenosyltransferase family.</text>
</comment>
<proteinExistence type="inferred from homology"/>
<dbReference type="Pfam" id="PF01923">
    <property type="entry name" value="Cob_adeno_trans"/>
    <property type="match status" value="1"/>
</dbReference>
<dbReference type="InterPro" id="IPR016030">
    <property type="entry name" value="CblAdoTrfase-like"/>
</dbReference>
<evidence type="ECO:0000259" key="5">
    <source>
        <dbReference type="Pfam" id="PF01923"/>
    </source>
</evidence>
<dbReference type="Proteomes" id="UP001243717">
    <property type="component" value="Unassembled WGS sequence"/>
</dbReference>
<dbReference type="EMBL" id="JARXIC010000009">
    <property type="protein sequence ID" value="MDQ8194211.1"/>
    <property type="molecule type" value="Genomic_DNA"/>
</dbReference>
<accession>A0ABU1AKE0</accession>
<keyword evidence="1 4" id="KW-0808">Transferase</keyword>
<dbReference type="SUPFAM" id="SSF89028">
    <property type="entry name" value="Cobalamin adenosyltransferase-like"/>
    <property type="match status" value="1"/>
</dbReference>
<dbReference type="NCBIfam" id="TIGR00636">
    <property type="entry name" value="PduO_Nterm"/>
    <property type="match status" value="1"/>
</dbReference>
<protein>
    <recommendedName>
        <fullName evidence="4">Corrinoid adenosyltransferase</fullName>
        <ecNumber evidence="4">2.5.1.17</ecNumber>
    </recommendedName>
    <alternativeName>
        <fullName evidence="4">Cob(II)alamin adenosyltransferase</fullName>
    </alternativeName>
    <alternativeName>
        <fullName evidence="4">Cob(II)yrinic acid a,c-diamide adenosyltransferase</fullName>
    </alternativeName>
    <alternativeName>
        <fullName evidence="4">Cobinamide/cobalamin adenosyltransferase</fullName>
    </alternativeName>
</protein>
<comment type="pathway">
    <text evidence="4">Cofactor biosynthesis; adenosylcobalamin biosynthesis; adenosylcobalamin from cob(II)yrinate a,c-diamide: step 2/7.</text>
</comment>
<evidence type="ECO:0000313" key="7">
    <source>
        <dbReference type="Proteomes" id="UP001243717"/>
    </source>
</evidence>
<comment type="caution">
    <text evidence="6">The sequence shown here is derived from an EMBL/GenBank/DDBJ whole genome shotgun (WGS) entry which is preliminary data.</text>
</comment>
<comment type="catalytic activity">
    <reaction evidence="4">
        <text>2 cob(II)alamin + reduced [electron-transfer flavoprotein] + 2 ATP = 2 adenosylcob(III)alamin + 2 triphosphate + oxidized [electron-transfer flavoprotein] + 3 H(+)</text>
        <dbReference type="Rhea" id="RHEA:28671"/>
        <dbReference type="Rhea" id="RHEA-COMP:10685"/>
        <dbReference type="Rhea" id="RHEA-COMP:10686"/>
        <dbReference type="ChEBI" id="CHEBI:15378"/>
        <dbReference type="ChEBI" id="CHEBI:16304"/>
        <dbReference type="ChEBI" id="CHEBI:18036"/>
        <dbReference type="ChEBI" id="CHEBI:18408"/>
        <dbReference type="ChEBI" id="CHEBI:30616"/>
        <dbReference type="ChEBI" id="CHEBI:57692"/>
        <dbReference type="ChEBI" id="CHEBI:58307"/>
        <dbReference type="EC" id="2.5.1.17"/>
    </reaction>
</comment>
<evidence type="ECO:0000256" key="4">
    <source>
        <dbReference type="RuleBase" id="RU366026"/>
    </source>
</evidence>
<dbReference type="RefSeq" id="WP_308984694.1">
    <property type="nucleotide sequence ID" value="NZ_JARXIC010000009.1"/>
</dbReference>
<dbReference type="Gene3D" id="1.20.1200.10">
    <property type="entry name" value="Cobalamin adenosyltransferase-like"/>
    <property type="match status" value="1"/>
</dbReference>
<feature type="domain" description="Cobalamin adenosyltransferase-like" evidence="5">
    <location>
        <begin position="16"/>
        <end position="183"/>
    </location>
</feature>
<gene>
    <name evidence="6" type="ORF">QEH59_07230</name>
</gene>
<dbReference type="InterPro" id="IPR029499">
    <property type="entry name" value="PduO-typ"/>
</dbReference>
<dbReference type="InterPro" id="IPR036451">
    <property type="entry name" value="CblAdoTrfase-like_sf"/>
</dbReference>
<dbReference type="PANTHER" id="PTHR12213:SF0">
    <property type="entry name" value="CORRINOID ADENOSYLTRANSFERASE MMAB"/>
    <property type="match status" value="1"/>
</dbReference>
<evidence type="ECO:0000313" key="6">
    <source>
        <dbReference type="EMBL" id="MDQ8194211.1"/>
    </source>
</evidence>
<dbReference type="EC" id="2.5.1.17" evidence="4"/>
<dbReference type="GO" id="GO:0008817">
    <property type="term" value="F:corrinoid adenosyltransferase activity"/>
    <property type="evidence" value="ECO:0007669"/>
    <property type="project" value="UniProtKB-EC"/>
</dbReference>
<keyword evidence="3 4" id="KW-0067">ATP-binding</keyword>